<name>A0A558DM08_9GAMM</name>
<proteinExistence type="predicted"/>
<evidence type="ECO:0000313" key="2">
    <source>
        <dbReference type="EMBL" id="TVO78704.1"/>
    </source>
</evidence>
<reference evidence="2 3" key="1">
    <citation type="submission" date="2019-07" db="EMBL/GenBank/DDBJ databases">
        <title>The pathways for chlorine oxyanion respiration interact through the shared metabolite chlorate.</title>
        <authorList>
            <person name="Barnum T.P."/>
            <person name="Cheng Y."/>
            <person name="Hill K.A."/>
            <person name="Lucas L.N."/>
            <person name="Carlson H.K."/>
            <person name="Coates J.D."/>
        </authorList>
    </citation>
    <scope>NUCLEOTIDE SEQUENCE [LARGE SCALE GENOMIC DNA]</scope>
    <source>
        <strain evidence="2 3">BK-1</strain>
    </source>
</reference>
<feature type="signal peptide" evidence="1">
    <location>
        <begin position="1"/>
        <end position="25"/>
    </location>
</feature>
<sequence length="382" mass="41900">MQASIFWSGACLAANMMFSVNSVWAATPTSAEATVNESAFHAVQAISTKQFDRVAAFTLSYAVLSDGKIDAAEKQMLSALVAEGSKGMKVKGPDGAMATLQAPDADARHALGLLRSPKNMNEYWLKGDVPMADMVTLAYLGDMAWARVTKFVASKLYAEWKNSNVKNGYAPIRDIINKAHGQGPDVKQDALLGNAKKALLYDAMKMVDEHEQDRVPEFIYSWLPHGTESRPFARAPLPEKPKSVDPATRIATLHKSLAEVIRASNESYFLNPMYTLTNYSGEGCVGVFAAKATLFATQYYQIMVDFRHLKDVSAKLDKDSNALLTIEGQCAILPYDAKRPIDSTQGTYADCGFVRISNRYVPKSNMTLFGQNMREISSACSK</sequence>
<accession>A0A558DM08</accession>
<feature type="chain" id="PRO_5021924828" evidence="1">
    <location>
        <begin position="26"/>
        <end position="382"/>
    </location>
</feature>
<evidence type="ECO:0000313" key="3">
    <source>
        <dbReference type="Proteomes" id="UP000316649"/>
    </source>
</evidence>
<dbReference type="AlphaFoldDB" id="A0A558DM08"/>
<comment type="caution">
    <text evidence="2">The sequence shown here is derived from an EMBL/GenBank/DDBJ whole genome shotgun (WGS) entry which is preliminary data.</text>
</comment>
<organism evidence="2 3">
    <name type="scientific">Sedimenticola selenatireducens</name>
    <dbReference type="NCBI Taxonomy" id="191960"/>
    <lineage>
        <taxon>Bacteria</taxon>
        <taxon>Pseudomonadati</taxon>
        <taxon>Pseudomonadota</taxon>
        <taxon>Gammaproteobacteria</taxon>
        <taxon>Chromatiales</taxon>
        <taxon>Sedimenticolaceae</taxon>
        <taxon>Sedimenticola</taxon>
    </lineage>
</organism>
<keyword evidence="3" id="KW-1185">Reference proteome</keyword>
<dbReference type="RefSeq" id="WP_144357062.1">
    <property type="nucleotide sequence ID" value="NZ_VMNH01000002.1"/>
</dbReference>
<keyword evidence="1" id="KW-0732">Signal</keyword>
<dbReference type="Proteomes" id="UP000316649">
    <property type="component" value="Unassembled WGS sequence"/>
</dbReference>
<evidence type="ECO:0000256" key="1">
    <source>
        <dbReference type="SAM" id="SignalP"/>
    </source>
</evidence>
<dbReference type="EMBL" id="VMNH01000002">
    <property type="protein sequence ID" value="TVO78704.1"/>
    <property type="molecule type" value="Genomic_DNA"/>
</dbReference>
<protein>
    <submittedName>
        <fullName evidence="2">Uncharacterized protein</fullName>
    </submittedName>
</protein>
<gene>
    <name evidence="2" type="ORF">FHP88_00655</name>
</gene>